<dbReference type="EMBL" id="GGEC01076623">
    <property type="protein sequence ID" value="MBX57107.1"/>
    <property type="molecule type" value="Transcribed_RNA"/>
</dbReference>
<organism evidence="1">
    <name type="scientific">Rhizophora mucronata</name>
    <name type="common">Asiatic mangrove</name>
    <dbReference type="NCBI Taxonomy" id="61149"/>
    <lineage>
        <taxon>Eukaryota</taxon>
        <taxon>Viridiplantae</taxon>
        <taxon>Streptophyta</taxon>
        <taxon>Embryophyta</taxon>
        <taxon>Tracheophyta</taxon>
        <taxon>Spermatophyta</taxon>
        <taxon>Magnoliopsida</taxon>
        <taxon>eudicotyledons</taxon>
        <taxon>Gunneridae</taxon>
        <taxon>Pentapetalae</taxon>
        <taxon>rosids</taxon>
        <taxon>fabids</taxon>
        <taxon>Malpighiales</taxon>
        <taxon>Rhizophoraceae</taxon>
        <taxon>Rhizophora</taxon>
    </lineage>
</organism>
<reference evidence="1" key="1">
    <citation type="submission" date="2018-02" db="EMBL/GenBank/DDBJ databases">
        <title>Rhizophora mucronata_Transcriptome.</title>
        <authorList>
            <person name="Meera S.P."/>
            <person name="Sreeshan A."/>
            <person name="Augustine A."/>
        </authorList>
    </citation>
    <scope>NUCLEOTIDE SEQUENCE</scope>
    <source>
        <tissue evidence="1">Leaf</tissue>
    </source>
</reference>
<proteinExistence type="predicted"/>
<protein>
    <submittedName>
        <fullName evidence="1">Uncharacterized protein</fullName>
    </submittedName>
</protein>
<accession>A0A2P2PQT4</accession>
<dbReference type="AlphaFoldDB" id="A0A2P2PQT4"/>
<sequence>MLKCDLASYLYDTLYAMSVMYLPISSSVKVGEIFHYLI</sequence>
<name>A0A2P2PQT4_RHIMU</name>
<evidence type="ECO:0000313" key="1">
    <source>
        <dbReference type="EMBL" id="MBX57107.1"/>
    </source>
</evidence>